<dbReference type="EMBL" id="JAFBDT010000013">
    <property type="protein sequence ID" value="MBM7562198.1"/>
    <property type="molecule type" value="Genomic_DNA"/>
</dbReference>
<name>A0ABS2MS06_9FIRM</name>
<proteinExistence type="predicted"/>
<feature type="transmembrane region" description="Helical" evidence="1">
    <location>
        <begin position="6"/>
        <end position="25"/>
    </location>
</feature>
<keyword evidence="3" id="KW-1185">Reference proteome</keyword>
<gene>
    <name evidence="2" type="ORF">JOC49_001741</name>
</gene>
<keyword evidence="1" id="KW-1133">Transmembrane helix</keyword>
<evidence type="ECO:0000313" key="3">
    <source>
        <dbReference type="Proteomes" id="UP000767854"/>
    </source>
</evidence>
<sequence>MLNNIFIAAALTFAIYFLVEFYKSVRQFLIFNRIRQSLLVSTFNYLKKTPQRMVDLNSLRALLLEKLKDQKMAMWVDDIKISWHTMDAIQFVFIFKFEKLRPKYRFVIGLKDVEDMMKRM</sequence>
<dbReference type="RefSeq" id="WP_204664375.1">
    <property type="nucleotide sequence ID" value="NZ_JAFBDT010000013.1"/>
</dbReference>
<evidence type="ECO:0000256" key="1">
    <source>
        <dbReference type="SAM" id="Phobius"/>
    </source>
</evidence>
<comment type="caution">
    <text evidence="2">The sequence shown here is derived from an EMBL/GenBank/DDBJ whole genome shotgun (WGS) entry which is preliminary data.</text>
</comment>
<accession>A0ABS2MS06</accession>
<organism evidence="2 3">
    <name type="scientific">Fusibacter tunisiensis</name>
    <dbReference type="NCBI Taxonomy" id="1008308"/>
    <lineage>
        <taxon>Bacteria</taxon>
        <taxon>Bacillati</taxon>
        <taxon>Bacillota</taxon>
        <taxon>Clostridia</taxon>
        <taxon>Eubacteriales</taxon>
        <taxon>Eubacteriales Family XII. Incertae Sedis</taxon>
        <taxon>Fusibacter</taxon>
    </lineage>
</organism>
<protein>
    <submittedName>
        <fullName evidence="2">Uncharacterized protein</fullName>
    </submittedName>
</protein>
<reference evidence="2 3" key="1">
    <citation type="submission" date="2021-01" db="EMBL/GenBank/DDBJ databases">
        <title>Genomic Encyclopedia of Type Strains, Phase IV (KMG-IV): sequencing the most valuable type-strain genomes for metagenomic binning, comparative biology and taxonomic classification.</title>
        <authorList>
            <person name="Goeker M."/>
        </authorList>
    </citation>
    <scope>NUCLEOTIDE SEQUENCE [LARGE SCALE GENOMIC DNA]</scope>
    <source>
        <strain evidence="2 3">DSM 24436</strain>
    </source>
</reference>
<keyword evidence="1" id="KW-0812">Transmembrane</keyword>
<dbReference type="Proteomes" id="UP000767854">
    <property type="component" value="Unassembled WGS sequence"/>
</dbReference>
<evidence type="ECO:0000313" key="2">
    <source>
        <dbReference type="EMBL" id="MBM7562198.1"/>
    </source>
</evidence>
<keyword evidence="1" id="KW-0472">Membrane</keyword>